<dbReference type="CDD" id="cd02440">
    <property type="entry name" value="AdoMet_MTases"/>
    <property type="match status" value="1"/>
</dbReference>
<feature type="domain" description="Methyltransferase type 11" evidence="4">
    <location>
        <begin position="46"/>
        <end position="140"/>
    </location>
</feature>
<dbReference type="GO" id="GO:0008757">
    <property type="term" value="F:S-adenosylmethionine-dependent methyltransferase activity"/>
    <property type="evidence" value="ECO:0007669"/>
    <property type="project" value="InterPro"/>
</dbReference>
<dbReference type="Pfam" id="PF08241">
    <property type="entry name" value="Methyltransf_11"/>
    <property type="match status" value="1"/>
</dbReference>
<keyword evidence="3 5" id="KW-0808">Transferase</keyword>
<evidence type="ECO:0000259" key="4">
    <source>
        <dbReference type="Pfam" id="PF08241"/>
    </source>
</evidence>
<evidence type="ECO:0000256" key="1">
    <source>
        <dbReference type="ARBA" id="ARBA00008361"/>
    </source>
</evidence>
<dbReference type="RefSeq" id="WP_171709371.1">
    <property type="nucleotide sequence ID" value="NZ_JAAVLW010000003.1"/>
</dbReference>
<reference evidence="5 6" key="1">
    <citation type="submission" date="2020-03" db="EMBL/GenBank/DDBJ databases">
        <title>Bradyrhizobium diversity isolated from nodules of Muelleranthus trifoliolatus.</title>
        <authorList>
            <person name="Klepa M."/>
            <person name="Helene L."/>
            <person name="Hungria M."/>
        </authorList>
    </citation>
    <scope>NUCLEOTIDE SEQUENCE [LARGE SCALE GENOMIC DNA]</scope>
    <source>
        <strain evidence="5 6">WSM 1744</strain>
    </source>
</reference>
<keyword evidence="2 5" id="KW-0489">Methyltransferase</keyword>
<name>A0A7Y4H2L3_9BRAD</name>
<dbReference type="AlphaFoldDB" id="A0A7Y4H2L3"/>
<dbReference type="PANTHER" id="PTHR44942">
    <property type="entry name" value="METHYLTRANSF_11 DOMAIN-CONTAINING PROTEIN"/>
    <property type="match status" value="1"/>
</dbReference>
<dbReference type="InterPro" id="IPR029063">
    <property type="entry name" value="SAM-dependent_MTases_sf"/>
</dbReference>
<gene>
    <name evidence="5" type="ORF">HCN50_09450</name>
</gene>
<dbReference type="InterPro" id="IPR051052">
    <property type="entry name" value="Diverse_substrate_MTase"/>
</dbReference>
<keyword evidence="6" id="KW-1185">Reference proteome</keyword>
<evidence type="ECO:0000313" key="6">
    <source>
        <dbReference type="Proteomes" id="UP000528734"/>
    </source>
</evidence>
<dbReference type="GO" id="GO:0032259">
    <property type="term" value="P:methylation"/>
    <property type="evidence" value="ECO:0007669"/>
    <property type="project" value="UniProtKB-KW"/>
</dbReference>
<protein>
    <submittedName>
        <fullName evidence="5">Class I SAM-dependent methyltransferase</fullName>
    </submittedName>
</protein>
<organism evidence="5 6">
    <name type="scientific">Bradyrhizobium archetypum</name>
    <dbReference type="NCBI Taxonomy" id="2721160"/>
    <lineage>
        <taxon>Bacteria</taxon>
        <taxon>Pseudomonadati</taxon>
        <taxon>Pseudomonadota</taxon>
        <taxon>Alphaproteobacteria</taxon>
        <taxon>Hyphomicrobiales</taxon>
        <taxon>Nitrobacteraceae</taxon>
        <taxon>Bradyrhizobium</taxon>
    </lineage>
</organism>
<dbReference type="Proteomes" id="UP000528734">
    <property type="component" value="Unassembled WGS sequence"/>
</dbReference>
<comment type="similarity">
    <text evidence="1">Belongs to the methyltransferase superfamily.</text>
</comment>
<evidence type="ECO:0000256" key="3">
    <source>
        <dbReference type="ARBA" id="ARBA00022679"/>
    </source>
</evidence>
<dbReference type="EMBL" id="JAAVLW010000003">
    <property type="protein sequence ID" value="NOJ46465.1"/>
    <property type="molecule type" value="Genomic_DNA"/>
</dbReference>
<dbReference type="PANTHER" id="PTHR44942:SF4">
    <property type="entry name" value="METHYLTRANSFERASE TYPE 11 DOMAIN-CONTAINING PROTEIN"/>
    <property type="match status" value="1"/>
</dbReference>
<comment type="caution">
    <text evidence="5">The sequence shown here is derived from an EMBL/GenBank/DDBJ whole genome shotgun (WGS) entry which is preliminary data.</text>
</comment>
<dbReference type="SUPFAM" id="SSF53335">
    <property type="entry name" value="S-adenosyl-L-methionine-dependent methyltransferases"/>
    <property type="match status" value="1"/>
</dbReference>
<evidence type="ECO:0000313" key="5">
    <source>
        <dbReference type="EMBL" id="NOJ46465.1"/>
    </source>
</evidence>
<accession>A0A7Y4H2L3</accession>
<dbReference type="Gene3D" id="3.40.50.150">
    <property type="entry name" value="Vaccinia Virus protein VP39"/>
    <property type="match status" value="1"/>
</dbReference>
<dbReference type="InterPro" id="IPR013216">
    <property type="entry name" value="Methyltransf_11"/>
</dbReference>
<sequence length="238" mass="26660">MSDGIISEELWAQFAEQRLEEGNLNDHLDLPTIFRILGDAGGGAALDLGCGLGQSSFKLAEMLNYSVVAVDGSSEMLDRARNLYSGSRITWLESTFENLSFNDQSFDLIVSCLSFHFVCDLQPLIRNCASWLKRGGLLVFSVRHPIRTCNPVGELTTDQEFGWSVNEYANEGLRTFKWLGLDCVNFHRTVSTYIRFLRNAGLRLEALEEPISADETRSFAAESRSVPFFLTIAARKID</sequence>
<evidence type="ECO:0000256" key="2">
    <source>
        <dbReference type="ARBA" id="ARBA00022603"/>
    </source>
</evidence>
<proteinExistence type="inferred from homology"/>